<evidence type="ECO:0000313" key="2">
    <source>
        <dbReference type="EMBL" id="CAL1575345.1"/>
    </source>
</evidence>
<gene>
    <name evidence="2" type="ORF">KC01_LOCUS6932</name>
</gene>
<organism evidence="2 3">
    <name type="scientific">Knipowitschia caucasica</name>
    <name type="common">Caucasian dwarf goby</name>
    <name type="synonym">Pomatoschistus caucasicus</name>
    <dbReference type="NCBI Taxonomy" id="637954"/>
    <lineage>
        <taxon>Eukaryota</taxon>
        <taxon>Metazoa</taxon>
        <taxon>Chordata</taxon>
        <taxon>Craniata</taxon>
        <taxon>Vertebrata</taxon>
        <taxon>Euteleostomi</taxon>
        <taxon>Actinopterygii</taxon>
        <taxon>Neopterygii</taxon>
        <taxon>Teleostei</taxon>
        <taxon>Neoteleostei</taxon>
        <taxon>Acanthomorphata</taxon>
        <taxon>Gobiaria</taxon>
        <taxon>Gobiiformes</taxon>
        <taxon>Gobioidei</taxon>
        <taxon>Gobiidae</taxon>
        <taxon>Gobiinae</taxon>
        <taxon>Knipowitschia</taxon>
    </lineage>
</organism>
<protein>
    <recommendedName>
        <fullName evidence="1">F-box domain-containing protein</fullName>
    </recommendedName>
</protein>
<dbReference type="AlphaFoldDB" id="A0AAV2JD13"/>
<accession>A0AAV2JD13</accession>
<dbReference type="InterPro" id="IPR036047">
    <property type="entry name" value="F-box-like_dom_sf"/>
</dbReference>
<name>A0AAV2JD13_KNICA</name>
<dbReference type="SMART" id="SM00256">
    <property type="entry name" value="FBOX"/>
    <property type="match status" value="1"/>
</dbReference>
<dbReference type="InterPro" id="IPR001810">
    <property type="entry name" value="F-box_dom"/>
</dbReference>
<dbReference type="Gene3D" id="3.80.10.10">
    <property type="entry name" value="Ribonuclease Inhibitor"/>
    <property type="match status" value="1"/>
</dbReference>
<dbReference type="SUPFAM" id="SSF81383">
    <property type="entry name" value="F-box domain"/>
    <property type="match status" value="1"/>
</dbReference>
<dbReference type="InterPro" id="IPR032675">
    <property type="entry name" value="LRR_dom_sf"/>
</dbReference>
<dbReference type="Gene3D" id="1.20.1280.50">
    <property type="match status" value="1"/>
</dbReference>
<dbReference type="SUPFAM" id="SSF52047">
    <property type="entry name" value="RNI-like"/>
    <property type="match status" value="1"/>
</dbReference>
<evidence type="ECO:0000313" key="3">
    <source>
        <dbReference type="Proteomes" id="UP001497482"/>
    </source>
</evidence>
<evidence type="ECO:0000259" key="1">
    <source>
        <dbReference type="PROSITE" id="PS50181"/>
    </source>
</evidence>
<sequence>MEELPPELLVHILSFVSTQDKHSVRCCSRFLQLIADQPPLWKGYVVFLSCLRRYSYGFWETLIRRRISTIQVRHLRRKEWRRLITFLPTLTSIVFVDGGRLYREKYLSNLSHFPELRQLAVRNATWEERLLSCSLADQLGQRLTHLSVCNVRLPWPVELVSAVSHLVNLRWLQYHQHAEGLGGSTIRPVPRSAFHSLMVRLTHLKHLSWGMKGEPPEPLEEDYFSPQDPNHKDGWRYGGPALTSLELVDYPEAILPESALENLSSLRALTVRYKSIHQGLECRLKHWLNPLHQLQELTIAGGHSISNYACSIPPSVTRLTLRLSLTNKDLEILAPRVPSLTHLNIEQTRSNGSMCKRIPQLFPNLHSLSIRFMRREPEKDLLHLQRLQHLEHLELIADRCCLKGKLWPTPELLSLIKQLQKVCRSRLRVETQRAARSPHTCDCLQDGLK</sequence>
<dbReference type="Proteomes" id="UP001497482">
    <property type="component" value="Chromosome 12"/>
</dbReference>
<dbReference type="Pfam" id="PF12937">
    <property type="entry name" value="F-box-like"/>
    <property type="match status" value="1"/>
</dbReference>
<proteinExistence type="predicted"/>
<dbReference type="EMBL" id="OZ035834">
    <property type="protein sequence ID" value="CAL1575345.1"/>
    <property type="molecule type" value="Genomic_DNA"/>
</dbReference>
<dbReference type="PROSITE" id="PS50181">
    <property type="entry name" value="FBOX"/>
    <property type="match status" value="1"/>
</dbReference>
<feature type="domain" description="F-box" evidence="1">
    <location>
        <begin position="1"/>
        <end position="44"/>
    </location>
</feature>
<keyword evidence="3" id="KW-1185">Reference proteome</keyword>
<reference evidence="2 3" key="1">
    <citation type="submission" date="2024-04" db="EMBL/GenBank/DDBJ databases">
        <authorList>
            <person name="Waldvogel A.-M."/>
            <person name="Schoenle A."/>
        </authorList>
    </citation>
    <scope>NUCLEOTIDE SEQUENCE [LARGE SCALE GENOMIC DNA]</scope>
</reference>